<dbReference type="EMBL" id="FN429986">
    <property type="protein sequence ID" value="CAZ79368.1"/>
    <property type="molecule type" value="Genomic_DNA"/>
</dbReference>
<feature type="compositionally biased region" description="Polar residues" evidence="2">
    <location>
        <begin position="49"/>
        <end position="62"/>
    </location>
</feature>
<feature type="compositionally biased region" description="Basic and acidic residues" evidence="2">
    <location>
        <begin position="740"/>
        <end position="753"/>
    </location>
</feature>
<feature type="compositionally biased region" description="Basic and acidic residues" evidence="2">
    <location>
        <begin position="711"/>
        <end position="720"/>
    </location>
</feature>
<dbReference type="InParanoid" id="D5G4C5"/>
<name>D5G4C5_TUBMM</name>
<feature type="region of interest" description="Disordered" evidence="2">
    <location>
        <begin position="217"/>
        <end position="240"/>
    </location>
</feature>
<feature type="region of interest" description="Disordered" evidence="2">
    <location>
        <begin position="1"/>
        <end position="101"/>
    </location>
</feature>
<feature type="compositionally biased region" description="Acidic residues" evidence="2">
    <location>
        <begin position="549"/>
        <end position="565"/>
    </location>
</feature>
<dbReference type="Proteomes" id="UP000006911">
    <property type="component" value="Unassembled WGS sequence"/>
</dbReference>
<feature type="region of interest" description="Disordered" evidence="2">
    <location>
        <begin position="133"/>
        <end position="154"/>
    </location>
</feature>
<dbReference type="STRING" id="656061.D5G4C5"/>
<feature type="compositionally biased region" description="Acidic residues" evidence="2">
    <location>
        <begin position="87"/>
        <end position="98"/>
    </location>
</feature>
<feature type="compositionally biased region" description="Low complexity" evidence="2">
    <location>
        <begin position="24"/>
        <end position="40"/>
    </location>
</feature>
<dbReference type="RefSeq" id="XP_002835247.1">
    <property type="nucleotide sequence ID" value="XM_002835201.1"/>
</dbReference>
<dbReference type="KEGG" id="tml:GSTUM_00004048001"/>
<evidence type="ECO:0000313" key="4">
    <source>
        <dbReference type="Proteomes" id="UP000006911"/>
    </source>
</evidence>
<reference evidence="3 4" key="1">
    <citation type="journal article" date="2010" name="Nature">
        <title>Perigord black truffle genome uncovers evolutionary origins and mechanisms of symbiosis.</title>
        <authorList>
            <person name="Martin F."/>
            <person name="Kohler A."/>
            <person name="Murat C."/>
            <person name="Balestrini R."/>
            <person name="Coutinho P.M."/>
            <person name="Jaillon O."/>
            <person name="Montanini B."/>
            <person name="Morin E."/>
            <person name="Noel B."/>
            <person name="Percudani R."/>
            <person name="Porcel B."/>
            <person name="Rubini A."/>
            <person name="Amicucci A."/>
            <person name="Amselem J."/>
            <person name="Anthouard V."/>
            <person name="Arcioni S."/>
            <person name="Artiguenave F."/>
            <person name="Aury J.M."/>
            <person name="Ballario P."/>
            <person name="Bolchi A."/>
            <person name="Brenna A."/>
            <person name="Brun A."/>
            <person name="Buee M."/>
            <person name="Cantarel B."/>
            <person name="Chevalier G."/>
            <person name="Couloux A."/>
            <person name="Da Silva C."/>
            <person name="Denoeud F."/>
            <person name="Duplessis S."/>
            <person name="Ghignone S."/>
            <person name="Hilselberger B."/>
            <person name="Iotti M."/>
            <person name="Marcais B."/>
            <person name="Mello A."/>
            <person name="Miranda M."/>
            <person name="Pacioni G."/>
            <person name="Quesneville H."/>
            <person name="Riccioni C."/>
            <person name="Ruotolo R."/>
            <person name="Splivallo R."/>
            <person name="Stocchi V."/>
            <person name="Tisserant E."/>
            <person name="Viscomi A.R."/>
            <person name="Zambonelli A."/>
            <person name="Zampieri E."/>
            <person name="Henrissat B."/>
            <person name="Lebrun M.H."/>
            <person name="Paolocci F."/>
            <person name="Bonfante P."/>
            <person name="Ottonello S."/>
            <person name="Wincker P."/>
        </authorList>
    </citation>
    <scope>NUCLEOTIDE SEQUENCE [LARGE SCALE GENOMIC DNA]</scope>
    <source>
        <strain evidence="3 4">Mel28</strain>
    </source>
</reference>
<feature type="compositionally biased region" description="Polar residues" evidence="2">
    <location>
        <begin position="135"/>
        <end position="146"/>
    </location>
</feature>
<dbReference type="HOGENOM" id="CLU_328502_0_0_1"/>
<feature type="region of interest" description="Disordered" evidence="2">
    <location>
        <begin position="846"/>
        <end position="875"/>
    </location>
</feature>
<evidence type="ECO:0000256" key="1">
    <source>
        <dbReference type="SAM" id="Coils"/>
    </source>
</evidence>
<accession>D5G4C5</accession>
<keyword evidence="1" id="KW-0175">Coiled coil</keyword>
<proteinExistence type="predicted"/>
<feature type="region of interest" description="Disordered" evidence="2">
    <location>
        <begin position="548"/>
        <end position="590"/>
    </location>
</feature>
<sequence>MTSYPPTPAFGGFPSVLVNTNRKTSANTSNTTGSPTSPATRSPNHFPKATSNTPRLPPSTAQIPCIDPALPGLGKLVERTGGTSVEDREEGELSDIEGDGQGTIINEMSNSIGGNQQAREEQQQIFETYTPRLDGQTQPYSPNMPLSSRDDSYRPRPRGNHALVFNSGYAYQSSAHLPTPPGNGLSYGRIWPADFQYQQIESFEKENLQHKSLLFAEPELSPPTGPQHQPQSHGGATGVPSYSMMPQAFSQLPTEVLLSNPEALRKETETAVSNMLPLKVTFANMVEEGINPRVLRKVFTRLGFPVPVEAASPSPGADVNVTQAAQQDTRQILAPAPPQRTEIERKARTIRKQLEKEKSVRDKERREAEARAAELVFEREAARAEAEKTKRSAEVEAKKEVLRRKIGELKLPAKALSQAPTPVSSMPVVAAIARASMDVPRIPGLSFGESGADISNSPLIQLTNQADEHIDTVMKDSTAPEPKLLPVVSTSAVGLTACTNVAVLSPATPLERPINARKKRPVASDLYSEPQPAKRKFGEQRFGRLIIEVSDDDEGTDEVDDDDAGLGEARTSRSTPTGARPPGPIEHVQRSASTVNVSVALRSVNTAPPGTLNAGYRNGSGGAHAKIALQSKMEEIETLKRAIQEAQHKKKLAAKRGVSTPTSVGTPNNDSVVTPPSDSQSKPARAEVLESIASNGAYLTDKGQQHQFPSAKEKESLKEASQEKLKLLLEELEELEAAEEAEKKKQAESEIAERRRRAEKQEKQKKLEAFEADKVKSRAARQRLREEMERIEKEEMEIEEKKLLLEKELETLEQASGSGFTTVEGSTESINEALRRKTAEIENLKKRMEHTEEGEQALDPSPGPKGPLFSSLRPF</sequence>
<dbReference type="GeneID" id="9184993"/>
<feature type="region of interest" description="Disordered" evidence="2">
    <location>
        <begin position="647"/>
        <end position="720"/>
    </location>
</feature>
<gene>
    <name evidence="3" type="ORF">GSTUM_00004048001</name>
</gene>
<feature type="coiled-coil region" evidence="1">
    <location>
        <begin position="347"/>
        <end position="385"/>
    </location>
</feature>
<evidence type="ECO:0000256" key="2">
    <source>
        <dbReference type="SAM" id="MobiDB-lite"/>
    </source>
</evidence>
<keyword evidence="4" id="KW-1185">Reference proteome</keyword>
<dbReference type="AlphaFoldDB" id="D5G4C5"/>
<evidence type="ECO:0000313" key="3">
    <source>
        <dbReference type="EMBL" id="CAZ79368.1"/>
    </source>
</evidence>
<protein>
    <submittedName>
        <fullName evidence="3">(Perigord truffle) hypothetical protein</fullName>
    </submittedName>
</protein>
<feature type="region of interest" description="Disordered" evidence="2">
    <location>
        <begin position="737"/>
        <end position="780"/>
    </location>
</feature>
<feature type="compositionally biased region" description="Basic and acidic residues" evidence="2">
    <location>
        <begin position="759"/>
        <end position="776"/>
    </location>
</feature>
<feature type="compositionally biased region" description="Polar residues" evidence="2">
    <location>
        <begin position="659"/>
        <end position="682"/>
    </location>
</feature>
<organism evidence="3 4">
    <name type="scientific">Tuber melanosporum (strain Mel28)</name>
    <name type="common">Perigord black truffle</name>
    <dbReference type="NCBI Taxonomy" id="656061"/>
    <lineage>
        <taxon>Eukaryota</taxon>
        <taxon>Fungi</taxon>
        <taxon>Dikarya</taxon>
        <taxon>Ascomycota</taxon>
        <taxon>Pezizomycotina</taxon>
        <taxon>Pezizomycetes</taxon>
        <taxon>Pezizales</taxon>
        <taxon>Tuberaceae</taxon>
        <taxon>Tuber</taxon>
    </lineage>
</organism>